<name>A0A1G2NFL2_9BACT</name>
<comment type="caution">
    <text evidence="1">The sequence shown here is derived from an EMBL/GenBank/DDBJ whole genome shotgun (WGS) entry which is preliminary data.</text>
</comment>
<protein>
    <recommendedName>
        <fullName evidence="3">D,D-heptose 1,7-bisphosphate phosphatase</fullName>
    </recommendedName>
</protein>
<accession>A0A1G2NFL2</accession>
<reference evidence="1 2" key="1">
    <citation type="journal article" date="2016" name="Nat. Commun.">
        <title>Thousands of microbial genomes shed light on interconnected biogeochemical processes in an aquifer system.</title>
        <authorList>
            <person name="Anantharaman K."/>
            <person name="Brown C.T."/>
            <person name="Hug L.A."/>
            <person name="Sharon I."/>
            <person name="Castelle C.J."/>
            <person name="Probst A.J."/>
            <person name="Thomas B.C."/>
            <person name="Singh A."/>
            <person name="Wilkins M.J."/>
            <person name="Karaoz U."/>
            <person name="Brodie E.L."/>
            <person name="Williams K.H."/>
            <person name="Hubbard S.S."/>
            <person name="Banfield J.F."/>
        </authorList>
    </citation>
    <scope>NUCLEOTIDE SEQUENCE [LARGE SCALE GENOMIC DNA]</scope>
</reference>
<dbReference type="InterPro" id="IPR036412">
    <property type="entry name" value="HAD-like_sf"/>
</dbReference>
<evidence type="ECO:0008006" key="3">
    <source>
        <dbReference type="Google" id="ProtNLM"/>
    </source>
</evidence>
<sequence>MVCPHDESDRCPCRKPRTALLFEAATKWHLDLDHSFIISNKWEDAEAGRMSGPTAILIRSPWVGQLKGDVDDLRTAVDEIKRITFERQKK</sequence>
<gene>
    <name evidence="1" type="ORF">A2928_01480</name>
</gene>
<dbReference type="EMBL" id="MHRX01000004">
    <property type="protein sequence ID" value="OHA34853.1"/>
    <property type="molecule type" value="Genomic_DNA"/>
</dbReference>
<dbReference type="AlphaFoldDB" id="A0A1G2NFL2"/>
<dbReference type="Proteomes" id="UP000176221">
    <property type="component" value="Unassembled WGS sequence"/>
</dbReference>
<dbReference type="STRING" id="1802319.A2928_01480"/>
<dbReference type="SUPFAM" id="SSF56784">
    <property type="entry name" value="HAD-like"/>
    <property type="match status" value="1"/>
</dbReference>
<proteinExistence type="predicted"/>
<dbReference type="Gene3D" id="3.40.50.1000">
    <property type="entry name" value="HAD superfamily/HAD-like"/>
    <property type="match status" value="1"/>
</dbReference>
<dbReference type="InterPro" id="IPR023214">
    <property type="entry name" value="HAD_sf"/>
</dbReference>
<evidence type="ECO:0000313" key="2">
    <source>
        <dbReference type="Proteomes" id="UP000176221"/>
    </source>
</evidence>
<organism evidence="1 2">
    <name type="scientific">Candidatus Taylorbacteria bacterium RIFCSPLOWO2_01_FULL_45_15b</name>
    <dbReference type="NCBI Taxonomy" id="1802319"/>
    <lineage>
        <taxon>Bacteria</taxon>
        <taxon>Candidatus Tayloriibacteriota</taxon>
    </lineage>
</organism>
<evidence type="ECO:0000313" key="1">
    <source>
        <dbReference type="EMBL" id="OHA34853.1"/>
    </source>
</evidence>